<dbReference type="eggNOG" id="COG4947">
    <property type="taxonomic scope" value="Bacteria"/>
</dbReference>
<dbReference type="InterPro" id="IPR029058">
    <property type="entry name" value="AB_hydrolase_fold"/>
</dbReference>
<dbReference type="InterPro" id="IPR050583">
    <property type="entry name" value="Mycobacterial_A85_antigen"/>
</dbReference>
<dbReference type="SUPFAM" id="SSF53474">
    <property type="entry name" value="alpha/beta-Hydrolases"/>
    <property type="match status" value="1"/>
</dbReference>
<dbReference type="Gene3D" id="3.40.50.1820">
    <property type="entry name" value="alpha/beta hydrolase"/>
    <property type="match status" value="1"/>
</dbReference>
<dbReference type="InterPro" id="IPR000801">
    <property type="entry name" value="Esterase-like"/>
</dbReference>
<sequence>MKVSYHKEYSHFLHKDMEYKIYGHAGKPMLVFPTSLGRFYQYEDSGMIDTLREFIDSGKLQIWACDSIDEETFFSEHWNIEDKINRHEQYDKYISQELIPGILQQSQWSNAGEPQKILISGCSMGGYYSANFFFRHPHFFDSLISLSGVYSTHYFFGDYREGAVYLNSPLHYLPQLQDDHYLNQYRQSRIIICCGQGAYEDEMLHETRLLHDILHHKHIPAQIDYWGTDVNHDWPWWNKQIHHYMSSIFT</sequence>
<proteinExistence type="predicted"/>
<reference evidence="1 2" key="1">
    <citation type="submission" date="2014-08" db="EMBL/GenBank/DDBJ databases">
        <authorList>
            <person name="den Bakker H.C."/>
        </authorList>
    </citation>
    <scope>NUCLEOTIDE SEQUENCE [LARGE SCALE GENOMIC DNA]</scope>
    <source>
        <strain evidence="1 2">DSM 18334</strain>
    </source>
</reference>
<dbReference type="OrthoDB" id="9775130at2"/>
<accession>A0A098MDR5</accession>
<dbReference type="PANTHER" id="PTHR48098">
    <property type="entry name" value="ENTEROCHELIN ESTERASE-RELATED"/>
    <property type="match status" value="1"/>
</dbReference>
<dbReference type="PANTHER" id="PTHR48098:SF3">
    <property type="entry name" value="IRON(III) ENTEROBACTIN ESTERASE"/>
    <property type="match status" value="1"/>
</dbReference>
<comment type="caution">
    <text evidence="1">The sequence shown here is derived from an EMBL/GenBank/DDBJ whole genome shotgun (WGS) entry which is preliminary data.</text>
</comment>
<dbReference type="Pfam" id="PF00756">
    <property type="entry name" value="Esterase"/>
    <property type="match status" value="1"/>
</dbReference>
<name>A0A098MDR5_9BACL</name>
<protein>
    <recommendedName>
        <fullName evidence="3">Esterase</fullName>
    </recommendedName>
</protein>
<reference evidence="1 2" key="2">
    <citation type="submission" date="2014-10" db="EMBL/GenBank/DDBJ databases">
        <title>Comparative genomics of the Paenibacillus odorifer group.</title>
        <authorList>
            <person name="Tsai Y.-C."/>
            <person name="Martin N."/>
            <person name="Korlach J."/>
            <person name="Wiedmann M."/>
        </authorList>
    </citation>
    <scope>NUCLEOTIDE SEQUENCE [LARGE SCALE GENOMIC DNA]</scope>
    <source>
        <strain evidence="1 2">DSM 18334</strain>
    </source>
</reference>
<evidence type="ECO:0000313" key="2">
    <source>
        <dbReference type="Proteomes" id="UP000029734"/>
    </source>
</evidence>
<gene>
    <name evidence="1" type="ORF">PWYN_13305</name>
</gene>
<evidence type="ECO:0000313" key="1">
    <source>
        <dbReference type="EMBL" id="KGE20198.1"/>
    </source>
</evidence>
<dbReference type="EMBL" id="JQCR01000002">
    <property type="protein sequence ID" value="KGE20198.1"/>
    <property type="molecule type" value="Genomic_DNA"/>
</dbReference>
<organism evidence="1 2">
    <name type="scientific">Paenibacillus wynnii</name>
    <dbReference type="NCBI Taxonomy" id="268407"/>
    <lineage>
        <taxon>Bacteria</taxon>
        <taxon>Bacillati</taxon>
        <taxon>Bacillota</taxon>
        <taxon>Bacilli</taxon>
        <taxon>Bacillales</taxon>
        <taxon>Paenibacillaceae</taxon>
        <taxon>Paenibacillus</taxon>
    </lineage>
</organism>
<dbReference type="RefSeq" id="WP_036652213.1">
    <property type="nucleotide sequence ID" value="NZ_JQCR01000002.1"/>
</dbReference>
<dbReference type="Proteomes" id="UP000029734">
    <property type="component" value="Unassembled WGS sequence"/>
</dbReference>
<evidence type="ECO:0008006" key="3">
    <source>
        <dbReference type="Google" id="ProtNLM"/>
    </source>
</evidence>
<keyword evidence="2" id="KW-1185">Reference proteome</keyword>
<dbReference type="STRING" id="268407.PWYN_13305"/>
<dbReference type="AlphaFoldDB" id="A0A098MDR5"/>